<feature type="compositionally biased region" description="Basic and acidic residues" evidence="1">
    <location>
        <begin position="147"/>
        <end position="163"/>
    </location>
</feature>
<comment type="caution">
    <text evidence="2">The sequence shown here is derived from an EMBL/GenBank/DDBJ whole genome shotgun (WGS) entry which is preliminary data.</text>
</comment>
<organism evidence="2 3">
    <name type="scientific">Owenia fusiformis</name>
    <name type="common">Polychaete worm</name>
    <dbReference type="NCBI Taxonomy" id="6347"/>
    <lineage>
        <taxon>Eukaryota</taxon>
        <taxon>Metazoa</taxon>
        <taxon>Spiralia</taxon>
        <taxon>Lophotrochozoa</taxon>
        <taxon>Annelida</taxon>
        <taxon>Polychaeta</taxon>
        <taxon>Sedentaria</taxon>
        <taxon>Canalipalpata</taxon>
        <taxon>Sabellida</taxon>
        <taxon>Oweniida</taxon>
        <taxon>Oweniidae</taxon>
        <taxon>Owenia</taxon>
    </lineage>
</organism>
<feature type="compositionally biased region" description="Basic residues" evidence="1">
    <location>
        <begin position="101"/>
        <end position="111"/>
    </location>
</feature>
<protein>
    <submittedName>
        <fullName evidence="2">Uncharacterized protein</fullName>
    </submittedName>
</protein>
<feature type="region of interest" description="Disordered" evidence="1">
    <location>
        <begin position="29"/>
        <end position="169"/>
    </location>
</feature>
<evidence type="ECO:0000313" key="2">
    <source>
        <dbReference type="EMBL" id="CAH1800713.1"/>
    </source>
</evidence>
<dbReference type="Proteomes" id="UP000749559">
    <property type="component" value="Unassembled WGS sequence"/>
</dbReference>
<dbReference type="EMBL" id="CAIIXF020000012">
    <property type="protein sequence ID" value="CAH1800713.1"/>
    <property type="molecule type" value="Genomic_DNA"/>
</dbReference>
<evidence type="ECO:0000313" key="3">
    <source>
        <dbReference type="Proteomes" id="UP000749559"/>
    </source>
</evidence>
<evidence type="ECO:0000256" key="1">
    <source>
        <dbReference type="SAM" id="MobiDB-lite"/>
    </source>
</evidence>
<feature type="compositionally biased region" description="Low complexity" evidence="1">
    <location>
        <begin position="40"/>
        <end position="50"/>
    </location>
</feature>
<feature type="compositionally biased region" description="Polar residues" evidence="1">
    <location>
        <begin position="51"/>
        <end position="63"/>
    </location>
</feature>
<reference evidence="2" key="1">
    <citation type="submission" date="2022-03" db="EMBL/GenBank/DDBJ databases">
        <authorList>
            <person name="Martin C."/>
        </authorList>
    </citation>
    <scope>NUCLEOTIDE SEQUENCE</scope>
</reference>
<keyword evidence="3" id="KW-1185">Reference proteome</keyword>
<feature type="compositionally biased region" description="Polar residues" evidence="1">
    <location>
        <begin position="81"/>
        <end position="98"/>
    </location>
</feature>
<sequence>MTSTFKYALMPFSKYEQMKGKIDSMMTMNVSKKDKVEPTSLSEHNSSSSSIQVDSEVLNNTGDSSHKDKTMVVSSPEPVSVNKNTSKDVPNTSAITMKTNKDRKRIHKLRTLNHLNSTSTYPLRKDGPSKKGSMIGKVSKNPSKKGLTIDRRSKRKNTADFDKSSWLSF</sequence>
<accession>A0A8J1UTA0</accession>
<proteinExistence type="predicted"/>
<name>A0A8J1UTA0_OWEFU</name>
<gene>
    <name evidence="2" type="ORF">OFUS_LOCUS24566</name>
</gene>
<dbReference type="AlphaFoldDB" id="A0A8J1UTA0"/>